<feature type="signal peptide" evidence="6">
    <location>
        <begin position="1"/>
        <end position="20"/>
    </location>
</feature>
<protein>
    <recommendedName>
        <fullName evidence="2">triacylglycerol lipase</fullName>
        <ecNumber evidence="2">3.1.1.3</ecNumber>
    </recommendedName>
</protein>
<evidence type="ECO:0000256" key="2">
    <source>
        <dbReference type="ARBA" id="ARBA00013279"/>
    </source>
</evidence>
<feature type="chain" id="PRO_5043116392" description="triacylglycerol lipase" evidence="6">
    <location>
        <begin position="21"/>
        <end position="463"/>
    </location>
</feature>
<dbReference type="PANTHER" id="PTHR34853">
    <property type="match status" value="1"/>
</dbReference>
<dbReference type="Gene3D" id="3.40.50.1820">
    <property type="entry name" value="alpha/beta hydrolase"/>
    <property type="match status" value="1"/>
</dbReference>
<organism evidence="7 8">
    <name type="scientific">Rhodotorula paludigena</name>
    <dbReference type="NCBI Taxonomy" id="86838"/>
    <lineage>
        <taxon>Eukaryota</taxon>
        <taxon>Fungi</taxon>
        <taxon>Dikarya</taxon>
        <taxon>Basidiomycota</taxon>
        <taxon>Pucciniomycotina</taxon>
        <taxon>Microbotryomycetes</taxon>
        <taxon>Sporidiobolales</taxon>
        <taxon>Sporidiobolaceae</taxon>
        <taxon>Rhodotorula</taxon>
    </lineage>
</organism>
<name>A0AAV5GZA3_9BASI</name>
<evidence type="ECO:0000256" key="4">
    <source>
        <dbReference type="ARBA" id="ARBA00022963"/>
    </source>
</evidence>
<evidence type="ECO:0000256" key="1">
    <source>
        <dbReference type="ARBA" id="ARBA00001024"/>
    </source>
</evidence>
<dbReference type="AlphaFoldDB" id="A0AAV5GZA3"/>
<dbReference type="SUPFAM" id="SSF53474">
    <property type="entry name" value="alpha/beta-Hydrolases"/>
    <property type="match status" value="1"/>
</dbReference>
<gene>
    <name evidence="7" type="ORF">Rhopal_007877-T1</name>
</gene>
<dbReference type="InterPro" id="IPR005152">
    <property type="entry name" value="Lipase_secreted"/>
</dbReference>
<proteinExistence type="inferred from homology"/>
<dbReference type="Proteomes" id="UP001342314">
    <property type="component" value="Unassembled WGS sequence"/>
</dbReference>
<evidence type="ECO:0000256" key="5">
    <source>
        <dbReference type="ARBA" id="ARBA00023098"/>
    </source>
</evidence>
<keyword evidence="3" id="KW-0378">Hydrolase</keyword>
<evidence type="ECO:0000313" key="7">
    <source>
        <dbReference type="EMBL" id="GJN94785.1"/>
    </source>
</evidence>
<comment type="catalytic activity">
    <reaction evidence="1">
        <text>a triacylglycerol + H2O = a diacylglycerol + a fatty acid + H(+)</text>
        <dbReference type="Rhea" id="RHEA:12044"/>
        <dbReference type="ChEBI" id="CHEBI:15377"/>
        <dbReference type="ChEBI" id="CHEBI:15378"/>
        <dbReference type="ChEBI" id="CHEBI:17855"/>
        <dbReference type="ChEBI" id="CHEBI:18035"/>
        <dbReference type="ChEBI" id="CHEBI:28868"/>
        <dbReference type="EC" id="3.1.1.3"/>
    </reaction>
</comment>
<dbReference type="EC" id="3.1.1.3" evidence="2"/>
<dbReference type="EMBL" id="BQKY01000018">
    <property type="protein sequence ID" value="GJN94785.1"/>
    <property type="molecule type" value="Genomic_DNA"/>
</dbReference>
<sequence length="463" mass="48617">MRAPLVAAATALSLACSALAVPLAERQIQTYLPPSQDPFYRPPASFASAQNGAILASRKVSTYFDLLADATYQVLYKTTAATGEADATVATLFRPKNALSPPRIIVDCQTSYALVAHRNPFNATLTVATAVNAATNGLDLLAGLAKGWYVAVPDHEGSKAAFISGVTEAFAGLDGLRAMLNSRETLPSADGYKAVIHGYSGGGHASAWATQFLPTYGSGLNVVAAAYGGVPIDLRVTFDHLDRNLFGSLAISALQGMANAYPELQTWLDTSVSSAGRTAFQRAKTDCNSFVAAPFVDLDSLFTAGGAALDEAIPKKYFAIGSLGRPLDAPGASTNGQIASIPVFQYHSRSDQIVAYDPVPSYFSAQCAGGANLQLGTTLLSEHITALIAFLGDAYIFMNNAFEGRLGNRGCSQRNTIVAPLFSRAYIEAVGEQAWRQILGLNQRKVGGEDVQLQKAAAASASA</sequence>
<comment type="similarity">
    <text evidence="6">Belongs to the AB hydrolase superfamily. Lipase family.</text>
</comment>
<evidence type="ECO:0000313" key="8">
    <source>
        <dbReference type="Proteomes" id="UP001342314"/>
    </source>
</evidence>
<keyword evidence="5" id="KW-0443">Lipid metabolism</keyword>
<accession>A0AAV5GZA3</accession>
<dbReference type="InterPro" id="IPR029058">
    <property type="entry name" value="AB_hydrolase_fold"/>
</dbReference>
<comment type="caution">
    <text evidence="7">The sequence shown here is derived from an EMBL/GenBank/DDBJ whole genome shotgun (WGS) entry which is preliminary data.</text>
</comment>
<reference evidence="7 8" key="1">
    <citation type="submission" date="2021-12" db="EMBL/GenBank/DDBJ databases">
        <title>High titer production of polyol ester of fatty acids by Rhodotorula paludigena BS15 towards product separation-free biomass refinery.</title>
        <authorList>
            <person name="Mano J."/>
            <person name="Ono H."/>
            <person name="Tanaka T."/>
            <person name="Naito K."/>
            <person name="Sushida H."/>
            <person name="Ike M."/>
            <person name="Tokuyasu K."/>
            <person name="Kitaoka M."/>
        </authorList>
    </citation>
    <scope>NUCLEOTIDE SEQUENCE [LARGE SCALE GENOMIC DNA]</scope>
    <source>
        <strain evidence="7 8">BS15</strain>
    </source>
</reference>
<dbReference type="PIRSF" id="PIRSF029171">
    <property type="entry name" value="Esterase_LipA"/>
    <property type="match status" value="1"/>
</dbReference>
<keyword evidence="8" id="KW-1185">Reference proteome</keyword>
<keyword evidence="6" id="KW-0732">Signal</keyword>
<keyword evidence="4" id="KW-0442">Lipid degradation</keyword>
<dbReference type="PANTHER" id="PTHR34853:SF1">
    <property type="entry name" value="LIPASE 5"/>
    <property type="match status" value="1"/>
</dbReference>
<evidence type="ECO:0000256" key="3">
    <source>
        <dbReference type="ARBA" id="ARBA00022801"/>
    </source>
</evidence>
<dbReference type="PROSITE" id="PS51257">
    <property type="entry name" value="PROKAR_LIPOPROTEIN"/>
    <property type="match status" value="1"/>
</dbReference>
<evidence type="ECO:0000256" key="6">
    <source>
        <dbReference type="PIRNR" id="PIRNR029171"/>
    </source>
</evidence>
<dbReference type="GO" id="GO:0004806">
    <property type="term" value="F:triacylglycerol lipase activity"/>
    <property type="evidence" value="ECO:0007669"/>
    <property type="project" value="UniProtKB-UniRule"/>
</dbReference>
<dbReference type="GO" id="GO:0016042">
    <property type="term" value="P:lipid catabolic process"/>
    <property type="evidence" value="ECO:0007669"/>
    <property type="project" value="UniProtKB-UniRule"/>
</dbReference>
<dbReference type="Pfam" id="PF03583">
    <property type="entry name" value="LIP"/>
    <property type="match status" value="1"/>
</dbReference>
<dbReference type="Gene3D" id="1.10.260.130">
    <property type="match status" value="1"/>
</dbReference>